<reference evidence="2 3" key="1">
    <citation type="submission" date="2018-09" db="EMBL/GenBank/DDBJ databases">
        <title>Genomic investigation of the strawberry pathogen Phytophthora fragariae indicates pathogenicity is determined by transcriptional variation in three key races.</title>
        <authorList>
            <person name="Adams T.M."/>
            <person name="Armitage A.D."/>
            <person name="Sobczyk M.K."/>
            <person name="Bates H.J."/>
            <person name="Dunwell J.M."/>
            <person name="Nellist C.F."/>
            <person name="Harrison R.J."/>
        </authorList>
    </citation>
    <scope>NUCLEOTIDE SEQUENCE [LARGE SCALE GENOMIC DNA]</scope>
    <source>
        <strain evidence="2 3">NOV-77</strain>
    </source>
</reference>
<evidence type="ECO:0000313" key="2">
    <source>
        <dbReference type="EMBL" id="KAE9298665.1"/>
    </source>
</evidence>
<dbReference type="AlphaFoldDB" id="A0A6G0QQX8"/>
<sequence>MNFETDAHALLRMLDANRCLECFELVVLFKNHSYIEDFRKHHLKPIDRLSKLDKKSKLAFLSVTLSGETSRDADRYRSAINRLDQHLVAAIFGFAAPPVLRKVYFRSFSADSESFEDISDSDEYDSAEDESGSEHSWEN</sequence>
<name>A0A6G0QQX8_9STRA</name>
<feature type="compositionally biased region" description="Acidic residues" evidence="1">
    <location>
        <begin position="113"/>
        <end position="131"/>
    </location>
</feature>
<dbReference type="Proteomes" id="UP000486351">
    <property type="component" value="Unassembled WGS sequence"/>
</dbReference>
<gene>
    <name evidence="2" type="ORF">PF008_g23448</name>
</gene>
<comment type="caution">
    <text evidence="2">The sequence shown here is derived from an EMBL/GenBank/DDBJ whole genome shotgun (WGS) entry which is preliminary data.</text>
</comment>
<evidence type="ECO:0000256" key="1">
    <source>
        <dbReference type="SAM" id="MobiDB-lite"/>
    </source>
</evidence>
<accession>A0A6G0QQX8</accession>
<protein>
    <submittedName>
        <fullName evidence="2">Uncharacterized protein</fullName>
    </submittedName>
</protein>
<organism evidence="2 3">
    <name type="scientific">Phytophthora fragariae</name>
    <dbReference type="NCBI Taxonomy" id="53985"/>
    <lineage>
        <taxon>Eukaryota</taxon>
        <taxon>Sar</taxon>
        <taxon>Stramenopiles</taxon>
        <taxon>Oomycota</taxon>
        <taxon>Peronosporomycetes</taxon>
        <taxon>Peronosporales</taxon>
        <taxon>Peronosporaceae</taxon>
        <taxon>Phytophthora</taxon>
    </lineage>
</organism>
<dbReference type="EMBL" id="QXFY01002361">
    <property type="protein sequence ID" value="KAE9298665.1"/>
    <property type="molecule type" value="Genomic_DNA"/>
</dbReference>
<evidence type="ECO:0000313" key="3">
    <source>
        <dbReference type="Proteomes" id="UP000486351"/>
    </source>
</evidence>
<proteinExistence type="predicted"/>
<feature type="region of interest" description="Disordered" evidence="1">
    <location>
        <begin position="112"/>
        <end position="139"/>
    </location>
</feature>